<feature type="signal peptide" evidence="3">
    <location>
        <begin position="1"/>
        <end position="22"/>
    </location>
</feature>
<dbReference type="PANTHER" id="PTHR43649:SF29">
    <property type="entry name" value="OSMOPROTECTIVE COMPOUNDS-BINDING PROTEIN GGTB"/>
    <property type="match status" value="1"/>
</dbReference>
<evidence type="ECO:0000256" key="3">
    <source>
        <dbReference type="SAM" id="SignalP"/>
    </source>
</evidence>
<dbReference type="EMBL" id="JAMTCK010000002">
    <property type="protein sequence ID" value="MCP2164312.1"/>
    <property type="molecule type" value="Genomic_DNA"/>
</dbReference>
<dbReference type="RefSeq" id="WP_253767799.1">
    <property type="nucleotide sequence ID" value="NZ_JAMTCK010000002.1"/>
</dbReference>
<keyword evidence="2" id="KW-0813">Transport</keyword>
<keyword evidence="3" id="KW-0732">Signal</keyword>
<feature type="chain" id="PRO_5041918230" evidence="3">
    <location>
        <begin position="23"/>
        <end position="442"/>
    </location>
</feature>
<dbReference type="InterPro" id="IPR006059">
    <property type="entry name" value="SBP"/>
</dbReference>
<dbReference type="PANTHER" id="PTHR43649">
    <property type="entry name" value="ARABINOSE-BINDING PROTEIN-RELATED"/>
    <property type="match status" value="1"/>
</dbReference>
<name>A0AAE3G9U1_9PSEU</name>
<keyword evidence="5" id="KW-1185">Reference proteome</keyword>
<evidence type="ECO:0000313" key="5">
    <source>
        <dbReference type="Proteomes" id="UP001206128"/>
    </source>
</evidence>
<reference evidence="4" key="1">
    <citation type="submission" date="2022-06" db="EMBL/GenBank/DDBJ databases">
        <title>Genomic Encyclopedia of Archaeal and Bacterial Type Strains, Phase II (KMG-II): from individual species to whole genera.</title>
        <authorList>
            <person name="Goeker M."/>
        </authorList>
    </citation>
    <scope>NUCLEOTIDE SEQUENCE</scope>
    <source>
        <strain evidence="4">DSM 43935</strain>
    </source>
</reference>
<dbReference type="AlphaFoldDB" id="A0AAE3G9U1"/>
<dbReference type="SUPFAM" id="SSF53850">
    <property type="entry name" value="Periplasmic binding protein-like II"/>
    <property type="match status" value="1"/>
</dbReference>
<dbReference type="Pfam" id="PF01547">
    <property type="entry name" value="SBP_bac_1"/>
    <property type="match status" value="1"/>
</dbReference>
<gene>
    <name evidence="4" type="ORF">LX83_001152</name>
</gene>
<protein>
    <submittedName>
        <fullName evidence="4">Alpha-glucoside transport system substrate-binding protein</fullName>
    </submittedName>
</protein>
<evidence type="ECO:0000313" key="4">
    <source>
        <dbReference type="EMBL" id="MCP2164312.1"/>
    </source>
</evidence>
<dbReference type="Gene3D" id="3.40.190.10">
    <property type="entry name" value="Periplasmic binding protein-like II"/>
    <property type="match status" value="2"/>
</dbReference>
<dbReference type="Proteomes" id="UP001206128">
    <property type="component" value="Unassembled WGS sequence"/>
</dbReference>
<comment type="caution">
    <text evidence="4">The sequence shown here is derived from an EMBL/GenBank/DDBJ whole genome shotgun (WGS) entry which is preliminary data.</text>
</comment>
<sequence>MNGSRQLVLVTLVLVVLANAGAGGCASDRLGGAVSLLGPWTGAEEDQFRQALRVFSARTGTQVDYQGTRALGQVLLNDVQQGTPHDVAVLPSPGELARYAAEHAVLPLDDVVGPEWESEYSPQWRKLARAGQDGLYAVPIQVNLKSIVWFNPRRLPGDRPATWADLTALTGAVVARGDTPWCMGMGASATSGWPGTDWIEDILLRQAGTEVYQRWVAGTLPWTDARVRRAWQTWGEITGGPGQVRGGAESALLTDFADAARAMFTDPPGCFLEHQGSFIAGAYRGYPGGPRAGTDFDFFPLPRLGPVAAGASQSWEVSADMAGMFRDTPQARALVRFLASADGQRIWPGVGAFSANTRVGRQAYGDEVSRRVIDELTGSDTLCFDASDLMPATLRNAFYRAVLTYLSDQSRLDELLGELDQIRRELADRPGDEPWLTVSCAP</sequence>
<evidence type="ECO:0000256" key="1">
    <source>
        <dbReference type="ARBA" id="ARBA00008520"/>
    </source>
</evidence>
<comment type="similarity">
    <text evidence="1">Belongs to the bacterial solute-binding protein 1 family.</text>
</comment>
<proteinExistence type="inferred from homology"/>
<organism evidence="4 5">
    <name type="scientific">Goodfellowiella coeruleoviolacea</name>
    <dbReference type="NCBI Taxonomy" id="334858"/>
    <lineage>
        <taxon>Bacteria</taxon>
        <taxon>Bacillati</taxon>
        <taxon>Actinomycetota</taxon>
        <taxon>Actinomycetes</taxon>
        <taxon>Pseudonocardiales</taxon>
        <taxon>Pseudonocardiaceae</taxon>
        <taxon>Goodfellowiella</taxon>
    </lineage>
</organism>
<evidence type="ECO:0000256" key="2">
    <source>
        <dbReference type="ARBA" id="ARBA00022448"/>
    </source>
</evidence>
<accession>A0AAE3G9U1</accession>
<dbReference type="PROSITE" id="PS51257">
    <property type="entry name" value="PROKAR_LIPOPROTEIN"/>
    <property type="match status" value="1"/>
</dbReference>
<dbReference type="InterPro" id="IPR050490">
    <property type="entry name" value="Bact_solute-bd_prot1"/>
</dbReference>